<dbReference type="Pfam" id="PF00294">
    <property type="entry name" value="PfkB"/>
    <property type="match status" value="1"/>
</dbReference>
<dbReference type="CDD" id="cd01166">
    <property type="entry name" value="KdgK"/>
    <property type="match status" value="1"/>
</dbReference>
<keyword evidence="3" id="KW-0547">Nucleotide-binding</keyword>
<keyword evidence="4 6" id="KW-0418">Kinase</keyword>
<evidence type="ECO:0000256" key="6">
    <source>
        <dbReference type="RuleBase" id="RU003704"/>
    </source>
</evidence>
<evidence type="ECO:0000256" key="5">
    <source>
        <dbReference type="ARBA" id="ARBA00022840"/>
    </source>
</evidence>
<keyword evidence="2 6" id="KW-0808">Transferase</keyword>
<keyword evidence="5" id="KW-0067">ATP-binding</keyword>
<dbReference type="InterPro" id="IPR029056">
    <property type="entry name" value="Ribokinase-like"/>
</dbReference>
<dbReference type="EMBL" id="JACHWJ010000004">
    <property type="protein sequence ID" value="MBB2958466.1"/>
    <property type="molecule type" value="Genomic_DNA"/>
</dbReference>
<dbReference type="PROSITE" id="PS00584">
    <property type="entry name" value="PFKB_KINASES_2"/>
    <property type="match status" value="1"/>
</dbReference>
<dbReference type="SUPFAM" id="SSF53613">
    <property type="entry name" value="Ribokinase-like"/>
    <property type="match status" value="1"/>
</dbReference>
<dbReference type="InterPro" id="IPR011611">
    <property type="entry name" value="PfkB_dom"/>
</dbReference>
<organism evidence="8 9">
    <name type="scientific">Pseudoclavibacter helvolus</name>
    <dbReference type="NCBI Taxonomy" id="255205"/>
    <lineage>
        <taxon>Bacteria</taxon>
        <taxon>Bacillati</taxon>
        <taxon>Actinomycetota</taxon>
        <taxon>Actinomycetes</taxon>
        <taxon>Micrococcales</taxon>
        <taxon>Microbacteriaceae</taxon>
        <taxon>Pseudoclavibacter</taxon>
    </lineage>
</organism>
<evidence type="ECO:0000313" key="8">
    <source>
        <dbReference type="EMBL" id="MBB2958466.1"/>
    </source>
</evidence>
<dbReference type="GO" id="GO:0005524">
    <property type="term" value="F:ATP binding"/>
    <property type="evidence" value="ECO:0007669"/>
    <property type="project" value="UniProtKB-KW"/>
</dbReference>
<dbReference type="EC" id="2.7.1.45" evidence="8"/>
<evidence type="ECO:0000256" key="1">
    <source>
        <dbReference type="ARBA" id="ARBA00010688"/>
    </source>
</evidence>
<dbReference type="AlphaFoldDB" id="A0A7W4UQ29"/>
<proteinExistence type="inferred from homology"/>
<keyword evidence="9" id="KW-1185">Reference proteome</keyword>
<dbReference type="Gene3D" id="3.40.1190.20">
    <property type="match status" value="1"/>
</dbReference>
<dbReference type="GO" id="GO:0008673">
    <property type="term" value="F:2-dehydro-3-deoxygluconokinase activity"/>
    <property type="evidence" value="ECO:0007669"/>
    <property type="project" value="UniProtKB-EC"/>
</dbReference>
<feature type="domain" description="Carbohydrate kinase PfkB" evidence="7">
    <location>
        <begin position="4"/>
        <end position="297"/>
    </location>
</feature>
<evidence type="ECO:0000256" key="3">
    <source>
        <dbReference type="ARBA" id="ARBA00022741"/>
    </source>
</evidence>
<accession>A0A7W4UQ29</accession>
<evidence type="ECO:0000313" key="9">
    <source>
        <dbReference type="Proteomes" id="UP000545286"/>
    </source>
</evidence>
<name>A0A7W4UQ29_9MICO</name>
<dbReference type="InterPro" id="IPR050306">
    <property type="entry name" value="PfkB_Carbo_kinase"/>
</dbReference>
<dbReference type="Proteomes" id="UP000545286">
    <property type="component" value="Unassembled WGS sequence"/>
</dbReference>
<evidence type="ECO:0000259" key="7">
    <source>
        <dbReference type="Pfam" id="PF00294"/>
    </source>
</evidence>
<dbReference type="PANTHER" id="PTHR43085">
    <property type="entry name" value="HEXOKINASE FAMILY MEMBER"/>
    <property type="match status" value="1"/>
</dbReference>
<dbReference type="GO" id="GO:0006000">
    <property type="term" value="P:fructose metabolic process"/>
    <property type="evidence" value="ECO:0007669"/>
    <property type="project" value="UniProtKB-ARBA"/>
</dbReference>
<sequence>MSGIVTIGEALGLVLARRAGGFDLQSEAEMSFGGAESNVAIAAVRLGCEAAWIGRLGDDAIGNRIRRTLRAEQVQLHATIDPDAPTALMIKDRPRPGHSRVTYYRHGFAGSRITPADVPSDVVAGADVLHVTGISLALSDSAAETVLSAVRLAREHGVTVSFDVNHRSKLWSAEQAAPRYRELVALSDIVFAGDDEAAMIVGGGTPLEQARALQALGPTQVLIKRGEHGASGVDGELELEVPAYRVDVVDTVGAGDAFAAGYLVELTRGGTLEQRLLTAAACGACACRSDGDWESQPSWGDVQGLVEGSGDAVLR</sequence>
<evidence type="ECO:0000256" key="2">
    <source>
        <dbReference type="ARBA" id="ARBA00022679"/>
    </source>
</evidence>
<dbReference type="InterPro" id="IPR002139">
    <property type="entry name" value="Ribo/fructo_kinase"/>
</dbReference>
<dbReference type="RefSeq" id="WP_338110128.1">
    <property type="nucleotide sequence ID" value="NZ_JACHWJ010000004.1"/>
</dbReference>
<gene>
    <name evidence="8" type="ORF">FHX72_002612</name>
</gene>
<evidence type="ECO:0000256" key="4">
    <source>
        <dbReference type="ARBA" id="ARBA00022777"/>
    </source>
</evidence>
<comment type="caution">
    <text evidence="8">The sequence shown here is derived from an EMBL/GenBank/DDBJ whole genome shotgun (WGS) entry which is preliminary data.</text>
</comment>
<dbReference type="PRINTS" id="PR00990">
    <property type="entry name" value="RIBOKINASE"/>
</dbReference>
<reference evidence="8 9" key="1">
    <citation type="submission" date="2020-08" db="EMBL/GenBank/DDBJ databases">
        <title>Sequencing the genomes of 1000 actinobacteria strains.</title>
        <authorList>
            <person name="Klenk H.-P."/>
        </authorList>
    </citation>
    <scope>NUCLEOTIDE SEQUENCE [LARGE SCALE GENOMIC DNA]</scope>
    <source>
        <strain evidence="8 9">DSM 20419</strain>
    </source>
</reference>
<protein>
    <submittedName>
        <fullName evidence="8">2-dehydro-3-deoxygluconokinase</fullName>
        <ecNumber evidence="8">2.7.1.45</ecNumber>
    </submittedName>
</protein>
<dbReference type="GO" id="GO:0008865">
    <property type="term" value="F:fructokinase activity"/>
    <property type="evidence" value="ECO:0007669"/>
    <property type="project" value="UniProtKB-ARBA"/>
</dbReference>
<comment type="similarity">
    <text evidence="1 6">Belongs to the carbohydrate kinase PfkB family.</text>
</comment>
<dbReference type="InterPro" id="IPR002173">
    <property type="entry name" value="Carboh/pur_kinase_PfkB_CS"/>
</dbReference>
<dbReference type="PANTHER" id="PTHR43085:SF1">
    <property type="entry name" value="PSEUDOURIDINE KINASE-RELATED"/>
    <property type="match status" value="1"/>
</dbReference>